<dbReference type="EMBL" id="JAKMXF010000099">
    <property type="protein sequence ID" value="KAI6658311.1"/>
    <property type="molecule type" value="Genomic_DNA"/>
</dbReference>
<evidence type="ECO:0000313" key="1">
    <source>
        <dbReference type="EMBL" id="KAI6658311.1"/>
    </source>
</evidence>
<dbReference type="InterPro" id="IPR012337">
    <property type="entry name" value="RNaseH-like_sf"/>
</dbReference>
<reference evidence="1 2" key="1">
    <citation type="journal article" date="2023" name="BMC Biol.">
        <title>The compact genome of the sponge Oopsacas minuta (Hexactinellida) is lacking key metazoan core genes.</title>
        <authorList>
            <person name="Santini S."/>
            <person name="Schenkelaars Q."/>
            <person name="Jourda C."/>
            <person name="Duchesne M."/>
            <person name="Belahbib H."/>
            <person name="Rocher C."/>
            <person name="Selva M."/>
            <person name="Riesgo A."/>
            <person name="Vervoort M."/>
            <person name="Leys S.P."/>
            <person name="Kodjabachian L."/>
            <person name="Le Bivic A."/>
            <person name="Borchiellini C."/>
            <person name="Claverie J.M."/>
            <person name="Renard E."/>
        </authorList>
    </citation>
    <scope>NUCLEOTIDE SEQUENCE [LARGE SCALE GENOMIC DNA]</scope>
    <source>
        <strain evidence="1">SPO-2</strain>
    </source>
</reference>
<gene>
    <name evidence="1" type="ORF">LOD99_15580</name>
</gene>
<evidence type="ECO:0008006" key="3">
    <source>
        <dbReference type="Google" id="ProtNLM"/>
    </source>
</evidence>
<protein>
    <recommendedName>
        <fullName evidence="3">HAT C-terminal dimerisation domain-containing protein</fullName>
    </recommendedName>
</protein>
<dbReference type="AlphaFoldDB" id="A0AAV7KA67"/>
<name>A0AAV7KA67_9METZ</name>
<organism evidence="1 2">
    <name type="scientific">Oopsacas minuta</name>
    <dbReference type="NCBI Taxonomy" id="111878"/>
    <lineage>
        <taxon>Eukaryota</taxon>
        <taxon>Metazoa</taxon>
        <taxon>Porifera</taxon>
        <taxon>Hexactinellida</taxon>
        <taxon>Hexasterophora</taxon>
        <taxon>Lyssacinosida</taxon>
        <taxon>Leucopsacidae</taxon>
        <taxon>Oopsacas</taxon>
    </lineage>
</organism>
<keyword evidence="2" id="KW-1185">Reference proteome</keyword>
<comment type="caution">
    <text evidence="1">The sequence shown here is derived from an EMBL/GenBank/DDBJ whole genome shotgun (WGS) entry which is preliminary data.</text>
</comment>
<dbReference type="SUPFAM" id="SSF53098">
    <property type="entry name" value="Ribonuclease H-like"/>
    <property type="match status" value="1"/>
</dbReference>
<sequence>MRRGSTKGLHNHLKSQHQIDFLKRSNNEESAISHTCAVRKLDYYMNYASLPAVLARMTACDGLSFNIFTTTMDLRKSLAALGHSLPRSVVGIRDQVLEYGQQLRQDTTRNLSIIKSKEACSKIISLKLKEFRIEFETDVISITTDGCSMMKKLGKIIPTSQQLCYAHALQLVIQDVIYQKQLSETEEIYSSTSETDEDMEMFDDFNDDGFIVSESMDPQNALALNFDISKIVTKVHRIVKIFKRSPLKNETMQTDQEIAAISSIVEALNPIKIALEALCRRDTSLITTEATIKFLLEDIQKSNTHYHAQILEALSQRMVQERYTEVSAILQYLHNPSARLVKRTVVNTFCADLLSRTRRKGIENEEHMSEEVSMVPYSPNTAESISDLDDISLAKRLQLAIDASMKKPEDIQVQQSLFNILKYELTIGKQTGKRGYQMLLTIPATSVEAERAFSCSAYLCSKI</sequence>
<accession>A0AAV7KA67</accession>
<dbReference type="Proteomes" id="UP001165289">
    <property type="component" value="Unassembled WGS sequence"/>
</dbReference>
<proteinExistence type="predicted"/>
<evidence type="ECO:0000313" key="2">
    <source>
        <dbReference type="Proteomes" id="UP001165289"/>
    </source>
</evidence>